<sequence>MTQADRRPLLQIIVASTRPGRVGEPIARWFADYAREHGAFEVEIVDLAEVDLPMFAEPHHPRLANYTLDSTKAFSATIARADAIAIVHPEYNHSYNAALKNALDHLNQEWANKPVALIGYGGVAAGARAAEALLPVLVALGMSPVRATVPIPFAMKNISGEGEARTFEPAPETEAGSKAALDGITAWLDVLGLNGRPAAM</sequence>
<dbReference type="Gene3D" id="3.40.50.360">
    <property type="match status" value="1"/>
</dbReference>
<keyword evidence="3" id="KW-1185">Reference proteome</keyword>
<feature type="domain" description="NADPH-dependent FMN reductase-like" evidence="1">
    <location>
        <begin position="12"/>
        <end position="154"/>
    </location>
</feature>
<dbReference type="PANTHER" id="PTHR30543:SF21">
    <property type="entry name" value="NAD(P)H-DEPENDENT FMN REDUCTASE LOT6"/>
    <property type="match status" value="1"/>
</dbReference>
<evidence type="ECO:0000259" key="1">
    <source>
        <dbReference type="Pfam" id="PF03358"/>
    </source>
</evidence>
<gene>
    <name evidence="2" type="ORF">WCD58_22715</name>
</gene>
<accession>A0ABU8M9H0</accession>
<organism evidence="2 3">
    <name type="scientific">Actinomycetospora flava</name>
    <dbReference type="NCBI Taxonomy" id="3129232"/>
    <lineage>
        <taxon>Bacteria</taxon>
        <taxon>Bacillati</taxon>
        <taxon>Actinomycetota</taxon>
        <taxon>Actinomycetes</taxon>
        <taxon>Pseudonocardiales</taxon>
        <taxon>Pseudonocardiaceae</taxon>
        <taxon>Actinomycetospora</taxon>
    </lineage>
</organism>
<dbReference type="InterPro" id="IPR005025">
    <property type="entry name" value="FMN_Rdtase-like_dom"/>
</dbReference>
<proteinExistence type="predicted"/>
<comment type="caution">
    <text evidence="2">The sequence shown here is derived from an EMBL/GenBank/DDBJ whole genome shotgun (WGS) entry which is preliminary data.</text>
</comment>
<dbReference type="InterPro" id="IPR050712">
    <property type="entry name" value="NAD(P)H-dep_reductase"/>
</dbReference>
<dbReference type="Proteomes" id="UP001369736">
    <property type="component" value="Unassembled WGS sequence"/>
</dbReference>
<keyword evidence="2" id="KW-0560">Oxidoreductase</keyword>
<protein>
    <submittedName>
        <fullName evidence="2">NAD(P)H-dependent oxidoreductase</fullName>
        <ecNumber evidence="2">1.-.-.-</ecNumber>
    </submittedName>
</protein>
<evidence type="ECO:0000313" key="3">
    <source>
        <dbReference type="Proteomes" id="UP001369736"/>
    </source>
</evidence>
<evidence type="ECO:0000313" key="2">
    <source>
        <dbReference type="EMBL" id="MEJ2863986.1"/>
    </source>
</evidence>
<name>A0ABU8M9H0_9PSEU</name>
<dbReference type="EMBL" id="JBBEGM010000010">
    <property type="protein sequence ID" value="MEJ2863986.1"/>
    <property type="molecule type" value="Genomic_DNA"/>
</dbReference>
<dbReference type="Pfam" id="PF03358">
    <property type="entry name" value="FMN_red"/>
    <property type="match status" value="1"/>
</dbReference>
<dbReference type="RefSeq" id="WP_337705354.1">
    <property type="nucleotide sequence ID" value="NZ_JBBEGM010000010.1"/>
</dbReference>
<dbReference type="SUPFAM" id="SSF52218">
    <property type="entry name" value="Flavoproteins"/>
    <property type="match status" value="1"/>
</dbReference>
<reference evidence="2 3" key="1">
    <citation type="submission" date="2024-03" db="EMBL/GenBank/DDBJ databases">
        <title>Actinomycetospora sp. OC33-EN07, a novel actinomycete isolated from wild orchid (Aerides multiflora).</title>
        <authorList>
            <person name="Suriyachadkun C."/>
        </authorList>
    </citation>
    <scope>NUCLEOTIDE SEQUENCE [LARGE SCALE GENOMIC DNA]</scope>
    <source>
        <strain evidence="2 3">OC33-EN07</strain>
    </source>
</reference>
<dbReference type="InterPro" id="IPR029039">
    <property type="entry name" value="Flavoprotein-like_sf"/>
</dbReference>
<dbReference type="EC" id="1.-.-.-" evidence="2"/>
<dbReference type="GO" id="GO:0016491">
    <property type="term" value="F:oxidoreductase activity"/>
    <property type="evidence" value="ECO:0007669"/>
    <property type="project" value="UniProtKB-KW"/>
</dbReference>
<dbReference type="PANTHER" id="PTHR30543">
    <property type="entry name" value="CHROMATE REDUCTASE"/>
    <property type="match status" value="1"/>
</dbReference>